<gene>
    <name evidence="1" type="ORF">O181_075251</name>
</gene>
<organism evidence="1 2">
    <name type="scientific">Austropuccinia psidii MF-1</name>
    <dbReference type="NCBI Taxonomy" id="1389203"/>
    <lineage>
        <taxon>Eukaryota</taxon>
        <taxon>Fungi</taxon>
        <taxon>Dikarya</taxon>
        <taxon>Basidiomycota</taxon>
        <taxon>Pucciniomycotina</taxon>
        <taxon>Pucciniomycetes</taxon>
        <taxon>Pucciniales</taxon>
        <taxon>Sphaerophragmiaceae</taxon>
        <taxon>Austropuccinia</taxon>
    </lineage>
</organism>
<proteinExistence type="predicted"/>
<name>A0A9Q3FEA4_9BASI</name>
<reference evidence="1" key="1">
    <citation type="submission" date="2021-03" db="EMBL/GenBank/DDBJ databases">
        <title>Draft genome sequence of rust myrtle Austropuccinia psidii MF-1, a brazilian biotype.</title>
        <authorList>
            <person name="Quecine M.C."/>
            <person name="Pachon D.M.R."/>
            <person name="Bonatelli M.L."/>
            <person name="Correr F.H."/>
            <person name="Franceschini L.M."/>
            <person name="Leite T.F."/>
            <person name="Margarido G.R.A."/>
            <person name="Almeida C.A."/>
            <person name="Ferrarezi J.A."/>
            <person name="Labate C.A."/>
        </authorList>
    </citation>
    <scope>NUCLEOTIDE SEQUENCE</scope>
    <source>
        <strain evidence="1">MF-1</strain>
    </source>
</reference>
<dbReference type="OrthoDB" id="2753252at2759"/>
<dbReference type="AlphaFoldDB" id="A0A9Q3FEA4"/>
<dbReference type="EMBL" id="AVOT02040336">
    <property type="protein sequence ID" value="MBW0535536.1"/>
    <property type="molecule type" value="Genomic_DNA"/>
</dbReference>
<dbReference type="Proteomes" id="UP000765509">
    <property type="component" value="Unassembled WGS sequence"/>
</dbReference>
<dbReference type="GO" id="GO:0003676">
    <property type="term" value="F:nucleic acid binding"/>
    <property type="evidence" value="ECO:0007669"/>
    <property type="project" value="InterPro"/>
</dbReference>
<accession>A0A9Q3FEA4</accession>
<dbReference type="InterPro" id="IPR036397">
    <property type="entry name" value="RNaseH_sf"/>
</dbReference>
<comment type="caution">
    <text evidence="1">The sequence shown here is derived from an EMBL/GenBank/DDBJ whole genome shotgun (WGS) entry which is preliminary data.</text>
</comment>
<evidence type="ECO:0000313" key="1">
    <source>
        <dbReference type="EMBL" id="MBW0535536.1"/>
    </source>
</evidence>
<keyword evidence="2" id="KW-1185">Reference proteome</keyword>
<evidence type="ECO:0000313" key="2">
    <source>
        <dbReference type="Proteomes" id="UP000765509"/>
    </source>
</evidence>
<protein>
    <recommendedName>
        <fullName evidence="3">Tc1-like transposase DDE domain-containing protein</fullName>
    </recommendedName>
</protein>
<evidence type="ECO:0008006" key="3">
    <source>
        <dbReference type="Google" id="ProtNLM"/>
    </source>
</evidence>
<dbReference type="Gene3D" id="3.30.420.10">
    <property type="entry name" value="Ribonuclease H-like superfamily/Ribonuclease H"/>
    <property type="match status" value="1"/>
</dbReference>
<sequence>MIWGGFCAAHRSSIVFLDSRMNCQEMVQQVYCPSLCPFVKQMEKAPWIRGQHQLLLMEENALIHMAAFRNQWHKQNGILKMEWLANSPDLNPIKNICKSMKSKILKLYQPQNLEELKHAIQSCWSDIHPGILNDYLQSMPRRMQMVIDQHGGPTSY</sequence>